<keyword evidence="10" id="KW-1133">Transmembrane helix</keyword>
<evidence type="ECO:0000256" key="9">
    <source>
        <dbReference type="ARBA" id="ARBA00022968"/>
    </source>
</evidence>
<dbReference type="InterPro" id="IPR035518">
    <property type="entry name" value="DPG_synthase"/>
</dbReference>
<evidence type="ECO:0000256" key="4">
    <source>
        <dbReference type="ARBA" id="ARBA00012583"/>
    </source>
</evidence>
<dbReference type="PANTHER" id="PTHR10859">
    <property type="entry name" value="GLYCOSYL TRANSFERASE"/>
    <property type="match status" value="1"/>
</dbReference>
<dbReference type="InterPro" id="IPR001173">
    <property type="entry name" value="Glyco_trans_2-like"/>
</dbReference>
<dbReference type="InterPro" id="IPR029044">
    <property type="entry name" value="Nucleotide-diphossugar_trans"/>
</dbReference>
<dbReference type="EC" id="2.4.1.117" evidence="4"/>
<keyword evidence="8" id="KW-0256">Endoplasmic reticulum</keyword>
<feature type="domain" description="Glycosyltransferase 2-like" evidence="13">
    <location>
        <begin position="6"/>
        <end position="154"/>
    </location>
</feature>
<name>A0A1Q2MG51_9BACT</name>
<protein>
    <recommendedName>
        <fullName evidence="4">dolichyl-phosphate beta-glucosyltransferase</fullName>
        <ecNumber evidence="4">2.4.1.117</ecNumber>
    </recommendedName>
</protein>
<dbReference type="GO" id="GO:0004581">
    <property type="term" value="F:dolichyl-phosphate beta-glucosyltransferase activity"/>
    <property type="evidence" value="ECO:0007669"/>
    <property type="project" value="UniProtKB-EC"/>
</dbReference>
<dbReference type="Proteomes" id="UP000188181">
    <property type="component" value="Chromosome"/>
</dbReference>
<keyword evidence="5 14" id="KW-0328">Glycosyltransferase</keyword>
<evidence type="ECO:0000259" key="13">
    <source>
        <dbReference type="Pfam" id="PF00535"/>
    </source>
</evidence>
<evidence type="ECO:0000256" key="12">
    <source>
        <dbReference type="ARBA" id="ARBA00045097"/>
    </source>
</evidence>
<evidence type="ECO:0000256" key="7">
    <source>
        <dbReference type="ARBA" id="ARBA00022692"/>
    </source>
</evidence>
<dbReference type="GO" id="GO:0006487">
    <property type="term" value="P:protein N-linked glycosylation"/>
    <property type="evidence" value="ECO:0007669"/>
    <property type="project" value="TreeGrafter"/>
</dbReference>
<evidence type="ECO:0000256" key="8">
    <source>
        <dbReference type="ARBA" id="ARBA00022824"/>
    </source>
</evidence>
<evidence type="ECO:0000256" key="6">
    <source>
        <dbReference type="ARBA" id="ARBA00022679"/>
    </source>
</evidence>
<keyword evidence="6 14" id="KW-0808">Transferase</keyword>
<evidence type="ECO:0000256" key="2">
    <source>
        <dbReference type="ARBA" id="ARBA00004922"/>
    </source>
</evidence>
<reference evidence="15" key="1">
    <citation type="submission" date="2017-02" db="EMBL/GenBank/DDBJ databases">
        <title>Comparative genomics and description of representatives of a novel lineage of planctomycetes thriving in anoxic sediments.</title>
        <authorList>
            <person name="Spring S."/>
            <person name="Bunk B."/>
            <person name="Sproer C."/>
        </authorList>
    </citation>
    <scope>NUCLEOTIDE SEQUENCE [LARGE SCALE GENOMIC DNA]</scope>
    <source>
        <strain evidence="15">SM-Chi-D1</strain>
    </source>
</reference>
<comment type="similarity">
    <text evidence="3">Belongs to the glycosyltransferase 2 family.</text>
</comment>
<dbReference type="RefSeq" id="WP_146683822.1">
    <property type="nucleotide sequence ID" value="NZ_CP019646.1"/>
</dbReference>
<dbReference type="STRING" id="1851148.SMSP2_02038"/>
<evidence type="ECO:0000313" key="14">
    <source>
        <dbReference type="EMBL" id="AQQ71661.1"/>
    </source>
</evidence>
<dbReference type="Pfam" id="PF00535">
    <property type="entry name" value="Glycos_transf_2"/>
    <property type="match status" value="1"/>
</dbReference>
<evidence type="ECO:0000256" key="10">
    <source>
        <dbReference type="ARBA" id="ARBA00022989"/>
    </source>
</evidence>
<comment type="subcellular location">
    <subcellularLocation>
        <location evidence="1">Endoplasmic reticulum membrane</location>
        <topology evidence="1">Single-pass membrane protein</topology>
    </subcellularLocation>
</comment>
<evidence type="ECO:0000256" key="3">
    <source>
        <dbReference type="ARBA" id="ARBA00006739"/>
    </source>
</evidence>
<evidence type="ECO:0000256" key="1">
    <source>
        <dbReference type="ARBA" id="ARBA00004389"/>
    </source>
</evidence>
<evidence type="ECO:0000256" key="11">
    <source>
        <dbReference type="ARBA" id="ARBA00023136"/>
    </source>
</evidence>
<evidence type="ECO:0000313" key="15">
    <source>
        <dbReference type="Proteomes" id="UP000188181"/>
    </source>
</evidence>
<dbReference type="AlphaFoldDB" id="A0A1Q2MG51"/>
<keyword evidence="11" id="KW-0472">Membrane</keyword>
<organism evidence="14 15">
    <name type="scientific">Limihaloglobus sulfuriphilus</name>
    <dbReference type="NCBI Taxonomy" id="1851148"/>
    <lineage>
        <taxon>Bacteria</taxon>
        <taxon>Pseudomonadati</taxon>
        <taxon>Planctomycetota</taxon>
        <taxon>Phycisphaerae</taxon>
        <taxon>Sedimentisphaerales</taxon>
        <taxon>Sedimentisphaeraceae</taxon>
        <taxon>Limihaloglobus</taxon>
    </lineage>
</organism>
<dbReference type="PANTHER" id="PTHR10859:SF91">
    <property type="entry name" value="DOLICHYL-PHOSPHATE BETA-GLUCOSYLTRANSFERASE"/>
    <property type="match status" value="1"/>
</dbReference>
<dbReference type="EMBL" id="CP019646">
    <property type="protein sequence ID" value="AQQ71661.1"/>
    <property type="molecule type" value="Genomic_DNA"/>
</dbReference>
<dbReference type="Gene3D" id="3.90.550.10">
    <property type="entry name" value="Spore Coat Polysaccharide Biosynthesis Protein SpsA, Chain A"/>
    <property type="match status" value="1"/>
</dbReference>
<keyword evidence="15" id="KW-1185">Reference proteome</keyword>
<accession>A0A1Q2MG51</accession>
<dbReference type="CDD" id="cd04188">
    <property type="entry name" value="DPG_synthase"/>
    <property type="match status" value="1"/>
</dbReference>
<keyword evidence="9" id="KW-0735">Signal-anchor</keyword>
<evidence type="ECO:0000256" key="5">
    <source>
        <dbReference type="ARBA" id="ARBA00022676"/>
    </source>
</evidence>
<keyword evidence="7" id="KW-0812">Transmembrane</keyword>
<comment type="pathway">
    <text evidence="2">Protein modification; protein glycosylation.</text>
</comment>
<dbReference type="KEGG" id="pbas:SMSP2_02038"/>
<sequence length="236" mass="26440">MQAKLSIIIPAYNESDRIVRTVSELLEFAAANPAVNLTEVIVVCDGCSDNTEEKVKTSIDSSIVSTISYAKNQGKGFAVRTGVLAAKGEIIGFMDADGSTSLEEIPLFTQILTESRADVVIGSRSLPESNITRRQPFYRWLLGKCFYLCTLWIDHLPYHDTQCGFKFFTADAARSLFEPLISKGFEFDIEILVRAAHLGLKIQEKPVTWHNDPRSSVSVIRDGFKTLISLWKFRRI</sequence>
<gene>
    <name evidence="14" type="primary">arnC</name>
    <name evidence="14" type="ORF">SMSP2_02038</name>
</gene>
<proteinExistence type="inferred from homology"/>
<comment type="catalytic activity">
    <reaction evidence="12">
        <text>a di-trans,poly-cis-dolichyl phosphate + UDP-alpha-D-glucose = a di-trans,poly-cis-dolichyl beta-D-glucosyl phosphate + UDP</text>
        <dbReference type="Rhea" id="RHEA:15401"/>
        <dbReference type="Rhea" id="RHEA-COMP:19498"/>
        <dbReference type="Rhea" id="RHEA-COMP:19502"/>
        <dbReference type="ChEBI" id="CHEBI:57525"/>
        <dbReference type="ChEBI" id="CHEBI:57683"/>
        <dbReference type="ChEBI" id="CHEBI:58223"/>
        <dbReference type="ChEBI" id="CHEBI:58885"/>
        <dbReference type="EC" id="2.4.1.117"/>
    </reaction>
    <physiologicalReaction direction="left-to-right" evidence="12">
        <dbReference type="Rhea" id="RHEA:15402"/>
    </physiologicalReaction>
</comment>
<dbReference type="OrthoDB" id="9772170at2"/>
<dbReference type="SUPFAM" id="SSF53448">
    <property type="entry name" value="Nucleotide-diphospho-sugar transferases"/>
    <property type="match status" value="1"/>
</dbReference>